<evidence type="ECO:0000313" key="11">
    <source>
        <dbReference type="Proteomes" id="UP001183615"/>
    </source>
</evidence>
<keyword evidence="3" id="KW-0808">Transferase</keyword>
<dbReference type="SMART" id="SM00827">
    <property type="entry name" value="PKS_AT"/>
    <property type="match status" value="1"/>
</dbReference>
<dbReference type="InterPro" id="IPR032821">
    <property type="entry name" value="PKS_assoc"/>
</dbReference>
<evidence type="ECO:0000256" key="4">
    <source>
        <dbReference type="ARBA" id="ARBA00023194"/>
    </source>
</evidence>
<keyword evidence="11" id="KW-1185">Reference proteome</keyword>
<dbReference type="SUPFAM" id="SSF55048">
    <property type="entry name" value="Probable ACP-binding domain of malonyl-CoA ACP transacylase"/>
    <property type="match status" value="1"/>
</dbReference>
<dbReference type="InterPro" id="IPR001227">
    <property type="entry name" value="Ac_transferase_dom_sf"/>
</dbReference>
<dbReference type="InterPro" id="IPR014043">
    <property type="entry name" value="Acyl_transferase_dom"/>
</dbReference>
<dbReference type="InterPro" id="IPR050091">
    <property type="entry name" value="PKS_NRPS_Biosynth_Enz"/>
</dbReference>
<dbReference type="SMART" id="SM01294">
    <property type="entry name" value="PKS_PP_betabranch"/>
    <property type="match status" value="1"/>
</dbReference>
<evidence type="ECO:0000256" key="6">
    <source>
        <dbReference type="ARBA" id="ARBA00023315"/>
    </source>
</evidence>
<evidence type="ECO:0000256" key="5">
    <source>
        <dbReference type="ARBA" id="ARBA00023268"/>
    </source>
</evidence>
<evidence type="ECO:0000256" key="7">
    <source>
        <dbReference type="SAM" id="MobiDB-lite"/>
    </source>
</evidence>
<dbReference type="InterPro" id="IPR006162">
    <property type="entry name" value="Ppantetheine_attach_site"/>
</dbReference>
<name>A0ABU2S0N5_9ACTN</name>
<proteinExistence type="predicted"/>
<dbReference type="Pfam" id="PF02801">
    <property type="entry name" value="Ketoacyl-synt_C"/>
    <property type="match status" value="1"/>
</dbReference>
<keyword evidence="6" id="KW-0012">Acyltransferase</keyword>
<dbReference type="RefSeq" id="WP_311617002.1">
    <property type="nucleotide sequence ID" value="NZ_JAVREV010000004.1"/>
</dbReference>
<keyword evidence="2" id="KW-0597">Phosphoprotein</keyword>
<dbReference type="Proteomes" id="UP001183615">
    <property type="component" value="Unassembled WGS sequence"/>
</dbReference>
<dbReference type="Gene3D" id="3.30.70.250">
    <property type="entry name" value="Malonyl-CoA ACP transacylase, ACP-binding"/>
    <property type="match status" value="1"/>
</dbReference>
<dbReference type="Gene3D" id="3.40.47.10">
    <property type="match status" value="2"/>
</dbReference>
<keyword evidence="1" id="KW-0596">Phosphopantetheine</keyword>
<dbReference type="InterPro" id="IPR014031">
    <property type="entry name" value="Ketoacyl_synth_C"/>
</dbReference>
<dbReference type="InterPro" id="IPR020841">
    <property type="entry name" value="PKS_Beta-ketoAc_synthase_dom"/>
</dbReference>
<dbReference type="Pfam" id="PF00550">
    <property type="entry name" value="PP-binding"/>
    <property type="match status" value="1"/>
</dbReference>
<keyword evidence="4" id="KW-0045">Antibiotic biosynthesis</keyword>
<protein>
    <submittedName>
        <fullName evidence="10">Beta-ketoacyl synthase N-terminal-like domain-containing protein</fullName>
    </submittedName>
</protein>
<reference evidence="11" key="1">
    <citation type="submission" date="2023-07" db="EMBL/GenBank/DDBJ databases">
        <title>30 novel species of actinomycetes from the DSMZ collection.</title>
        <authorList>
            <person name="Nouioui I."/>
        </authorList>
    </citation>
    <scope>NUCLEOTIDE SEQUENCE [LARGE SCALE GENOMIC DNA]</scope>
    <source>
        <strain evidence="11">DSM 41886</strain>
    </source>
</reference>
<gene>
    <name evidence="10" type="ORF">RM779_08155</name>
</gene>
<comment type="caution">
    <text evidence="10">The sequence shown here is derived from an EMBL/GenBank/DDBJ whole genome shotgun (WGS) entry which is preliminary data.</text>
</comment>
<organism evidence="10 11">
    <name type="scientific">Streptomyces johnsoniae</name>
    <dbReference type="NCBI Taxonomy" id="3075532"/>
    <lineage>
        <taxon>Bacteria</taxon>
        <taxon>Bacillati</taxon>
        <taxon>Actinomycetota</taxon>
        <taxon>Actinomycetes</taxon>
        <taxon>Kitasatosporales</taxon>
        <taxon>Streptomycetaceae</taxon>
        <taxon>Streptomyces</taxon>
    </lineage>
</organism>
<evidence type="ECO:0000256" key="2">
    <source>
        <dbReference type="ARBA" id="ARBA00022553"/>
    </source>
</evidence>
<dbReference type="InterPro" id="IPR009081">
    <property type="entry name" value="PP-bd_ACP"/>
</dbReference>
<dbReference type="SMART" id="SM00825">
    <property type="entry name" value="PKS_KS"/>
    <property type="match status" value="1"/>
</dbReference>
<keyword evidence="5" id="KW-0511">Multifunctional enzyme</keyword>
<dbReference type="PROSITE" id="PS50075">
    <property type="entry name" value="CARRIER"/>
    <property type="match status" value="1"/>
</dbReference>
<dbReference type="PANTHER" id="PTHR43775">
    <property type="entry name" value="FATTY ACID SYNTHASE"/>
    <property type="match status" value="1"/>
</dbReference>
<dbReference type="PROSITE" id="PS00606">
    <property type="entry name" value="KS3_1"/>
    <property type="match status" value="1"/>
</dbReference>
<dbReference type="Gene3D" id="3.30.70.3290">
    <property type="match status" value="2"/>
</dbReference>
<dbReference type="EMBL" id="JAVREV010000004">
    <property type="protein sequence ID" value="MDT0442569.1"/>
    <property type="molecule type" value="Genomic_DNA"/>
</dbReference>
<dbReference type="PROSITE" id="PS52004">
    <property type="entry name" value="KS3_2"/>
    <property type="match status" value="1"/>
</dbReference>
<dbReference type="Pfam" id="PF00698">
    <property type="entry name" value="Acyl_transf_1"/>
    <property type="match status" value="1"/>
</dbReference>
<evidence type="ECO:0000256" key="3">
    <source>
        <dbReference type="ARBA" id="ARBA00022679"/>
    </source>
</evidence>
<feature type="domain" description="Carrier" evidence="8">
    <location>
        <begin position="610"/>
        <end position="685"/>
    </location>
</feature>
<dbReference type="PANTHER" id="PTHR43775:SF51">
    <property type="entry name" value="INACTIVE PHENOLPHTHIOCEROL SYNTHESIS POLYKETIDE SYNTHASE TYPE I PKS1-RELATED"/>
    <property type="match status" value="1"/>
</dbReference>
<dbReference type="Gene3D" id="1.10.1200.10">
    <property type="entry name" value="ACP-like"/>
    <property type="match status" value="1"/>
</dbReference>
<dbReference type="Pfam" id="PF00109">
    <property type="entry name" value="ketoacyl-synt"/>
    <property type="match status" value="2"/>
</dbReference>
<dbReference type="InterPro" id="IPR036736">
    <property type="entry name" value="ACP-like_sf"/>
</dbReference>
<dbReference type="SMART" id="SM00823">
    <property type="entry name" value="PKS_PP"/>
    <property type="match status" value="1"/>
</dbReference>
<dbReference type="InterPro" id="IPR016039">
    <property type="entry name" value="Thiolase-like"/>
</dbReference>
<evidence type="ECO:0000313" key="10">
    <source>
        <dbReference type="EMBL" id="MDT0442569.1"/>
    </source>
</evidence>
<dbReference type="Pfam" id="PF16197">
    <property type="entry name" value="KAsynt_C_assoc"/>
    <property type="match status" value="1"/>
</dbReference>
<feature type="domain" description="Ketosynthase family 3 (KS3)" evidence="9">
    <location>
        <begin position="706"/>
        <end position="1132"/>
    </location>
</feature>
<dbReference type="SUPFAM" id="SSF47336">
    <property type="entry name" value="ACP-like"/>
    <property type="match status" value="1"/>
</dbReference>
<dbReference type="CDD" id="cd00833">
    <property type="entry name" value="PKS"/>
    <property type="match status" value="1"/>
</dbReference>
<feature type="compositionally biased region" description="Low complexity" evidence="7">
    <location>
        <begin position="1"/>
        <end position="12"/>
    </location>
</feature>
<feature type="region of interest" description="Disordered" evidence="7">
    <location>
        <begin position="1"/>
        <end position="21"/>
    </location>
</feature>
<evidence type="ECO:0000259" key="8">
    <source>
        <dbReference type="PROSITE" id="PS50075"/>
    </source>
</evidence>
<accession>A0ABU2S0N5</accession>
<dbReference type="InterPro" id="IPR018201">
    <property type="entry name" value="Ketoacyl_synth_AS"/>
</dbReference>
<dbReference type="InterPro" id="IPR020806">
    <property type="entry name" value="PKS_PP-bd"/>
</dbReference>
<evidence type="ECO:0000256" key="1">
    <source>
        <dbReference type="ARBA" id="ARBA00022450"/>
    </source>
</evidence>
<dbReference type="Gene3D" id="3.40.366.10">
    <property type="entry name" value="Malonyl-Coenzyme A Acyl Carrier Protein, domain 2"/>
    <property type="match status" value="1"/>
</dbReference>
<dbReference type="PROSITE" id="PS00012">
    <property type="entry name" value="PHOSPHOPANTETHEINE"/>
    <property type="match status" value="1"/>
</dbReference>
<dbReference type="SUPFAM" id="SSF52151">
    <property type="entry name" value="FabD/lysophospholipase-like"/>
    <property type="match status" value="1"/>
</dbReference>
<dbReference type="SUPFAM" id="SSF53901">
    <property type="entry name" value="Thiolase-like"/>
    <property type="match status" value="2"/>
</dbReference>
<dbReference type="InterPro" id="IPR016036">
    <property type="entry name" value="Malonyl_transacylase_ACP-bd"/>
</dbReference>
<dbReference type="InterPro" id="IPR016035">
    <property type="entry name" value="Acyl_Trfase/lysoPLipase"/>
</dbReference>
<evidence type="ECO:0000259" key="9">
    <source>
        <dbReference type="PROSITE" id="PS52004"/>
    </source>
</evidence>
<sequence>MFASAAVRSRASGAGGARERTRKHVSCGHAHPCGFSGSLCQFIDFFPPCHFSKLPPRCLQDPAKSAVLPFRKSCEECSLSKSESIAPDARKFPGGVVAVVGMHCHAPEVPAPEGLWRLLTNGGRPVPDRVPAPADRARAALPSDAARAALDAAGLASEQVNAHRTGVYLRAGDPEVTAGRLAAALDLHGPHRTLDPDLTSAVAAVEAAAEGLMRDDCTIALADASPPEAPPGSAFFVLRRLPDALAEGNRISALLRSKETGLHLESVERDGVVFVFPGQGSQWPGMALELIGSSPVFREQMYECASVLEPFTGWQLLDVLQGVPGAPPLKTADVVQPALFSVMVSLAALWRSCGVEPSAVVGQCLGEVAAAHVAGALTLADAARVAAVWSRAQAEQAGHGDLLSVVATRGEVEPLLGRWSPRLHIAGTNGPRWVLVAGERAAADELLAELAERGLRARKLSNGLAAHSPNLALDHESLRNGLAAITPRPSRLPFYSSVTGDRLATDGLDAAYWGRNITGEIRFENATRALAARGYRTFVEVSPHPVLTVGVRETLDDHGIEDRAALVVGSLRNGQGGPERFLASLVELHAHDGVAEQLPAPGLPDREQRRILLELLHTHLTFLLGHAAPATLRPEQPFRALGIDSVTAVELRNRLNQATGLKLPATLLYDHPTPGAVVERLRSGLLGHHQAGTETPEEPPAAPDPGEPLAIVGMACRFPGDVRSPEDLWRLVAGGVDAVSDFPEDRGWDVERLFDPDAGVPGKSYVRQGGFLRDAGDFDAAFFGISPREALAMDPQQRLLLETAWEAFERAGIMPDALRGSSTGVFIGAMAQDYGPRMHEPAGGVEGHVLTGSSVSVLSGRIAYTLGLEGPAVTVDTACSSSLVALHLAAQSLRSGESSLVLAGGVAVMASPGMFVEFSRQRGLAPDGRCKAFAASADGTAWAEGVGVLLLERLSDARRNGRRVLAVVRGSAVNQDGASNGLTAPNGVAQQRVIRAALANAGVSAGEVDVVEAHGTGTSLGDPIEAGALLATYGQGRSVGRPLWLGSLKSNIGHAQAAAGVGGVIKMVMALRYGVLPRTLHVDEPSRHVEWGSGSVELLREARDWRGGGRVRRAGVSSFGISGTNAHVVVEEAPVSESGSVSVVGGWVPWVVSGRSVGALWGQVGRLRDAVVGCEGWGVGEVGL</sequence>
<dbReference type="InterPro" id="IPR014030">
    <property type="entry name" value="Ketoacyl_synth_N"/>
</dbReference>
<feature type="non-terminal residue" evidence="10">
    <location>
        <position position="1184"/>
    </location>
</feature>